<dbReference type="EMBL" id="CP144695">
    <property type="protein sequence ID" value="WVZ08763.1"/>
    <property type="molecule type" value="Genomic_DNA"/>
</dbReference>
<proteinExistence type="predicted"/>
<evidence type="ECO:0000313" key="1">
    <source>
        <dbReference type="EMBL" id="WVZ08763.1"/>
    </source>
</evidence>
<dbReference type="PANTHER" id="PTHR31579:SF43">
    <property type="entry name" value="DUF506 FAMILY PROTEIN"/>
    <property type="match status" value="1"/>
</dbReference>
<dbReference type="PANTHER" id="PTHR31579">
    <property type="entry name" value="OS03G0796600 PROTEIN"/>
    <property type="match status" value="1"/>
</dbReference>
<dbReference type="Proteomes" id="UP001374535">
    <property type="component" value="Chromosome 6"/>
</dbReference>
<dbReference type="NCBIfam" id="TIGR01615">
    <property type="entry name" value="A_thal_3542"/>
    <property type="match status" value="1"/>
</dbReference>
<dbReference type="AlphaFoldDB" id="A0AAQ3RXI8"/>
<name>A0AAQ3RXI8_VIGMU</name>
<dbReference type="InterPro" id="IPR006502">
    <property type="entry name" value="PDDEXK-like"/>
</dbReference>
<protein>
    <submittedName>
        <fullName evidence="1">Uncharacterized protein</fullName>
    </submittedName>
</protein>
<reference evidence="1 2" key="1">
    <citation type="journal article" date="2023" name="Life. Sci Alliance">
        <title>Evolutionary insights into 3D genome organization and epigenetic landscape of Vigna mungo.</title>
        <authorList>
            <person name="Junaid A."/>
            <person name="Singh B."/>
            <person name="Bhatia S."/>
        </authorList>
    </citation>
    <scope>NUCLEOTIDE SEQUENCE [LARGE SCALE GENOMIC DNA]</scope>
    <source>
        <strain evidence="1">Urdbean</strain>
    </source>
</reference>
<dbReference type="Pfam" id="PF04720">
    <property type="entry name" value="PDDEXK_6"/>
    <property type="match status" value="1"/>
</dbReference>
<keyword evidence="2" id="KW-1185">Reference proteome</keyword>
<organism evidence="1 2">
    <name type="scientific">Vigna mungo</name>
    <name type="common">Black gram</name>
    <name type="synonym">Phaseolus mungo</name>
    <dbReference type="NCBI Taxonomy" id="3915"/>
    <lineage>
        <taxon>Eukaryota</taxon>
        <taxon>Viridiplantae</taxon>
        <taxon>Streptophyta</taxon>
        <taxon>Embryophyta</taxon>
        <taxon>Tracheophyta</taxon>
        <taxon>Spermatophyta</taxon>
        <taxon>Magnoliopsida</taxon>
        <taxon>eudicotyledons</taxon>
        <taxon>Gunneridae</taxon>
        <taxon>Pentapetalae</taxon>
        <taxon>rosids</taxon>
        <taxon>fabids</taxon>
        <taxon>Fabales</taxon>
        <taxon>Fabaceae</taxon>
        <taxon>Papilionoideae</taxon>
        <taxon>50 kb inversion clade</taxon>
        <taxon>NPAAA clade</taxon>
        <taxon>indigoferoid/millettioid clade</taxon>
        <taxon>Phaseoleae</taxon>
        <taxon>Vigna</taxon>
    </lineage>
</organism>
<sequence length="289" mass="32552">MSTFRRKKRITDPLDNQARARLIGHWNSNSSSTQCSGDSDSLSLSNLVDGFLEEDTNGCGEDKVFDDSDCDQVDSVKGSDDFESDAARVAISLYNADSYQNLLIAHVSEAVEKFAILREQNATLFHQNVAVFLRDRRHNAMVCETTPDACGGNHEFIDVVQSGSTTWRYFVDLDFRTQFEIARPTQRFSEVLAAAPCIFVGCAEELKRIVFRLCEELRHCFRSKGLPVPPWRKNLYMQNKWFGPCRRSADPVRMAVNGVSCRLVGFDNTVFETGSGLLFGQDDPSRSVY</sequence>
<gene>
    <name evidence="1" type="ORF">V8G54_022109</name>
</gene>
<accession>A0AAQ3RXI8</accession>
<evidence type="ECO:0000313" key="2">
    <source>
        <dbReference type="Proteomes" id="UP001374535"/>
    </source>
</evidence>